<evidence type="ECO:0000313" key="2">
    <source>
        <dbReference type="Proteomes" id="UP001164250"/>
    </source>
</evidence>
<name>A0ACC1B4P5_9ROSI</name>
<evidence type="ECO:0000313" key="1">
    <source>
        <dbReference type="EMBL" id="KAJ0093899.1"/>
    </source>
</evidence>
<dbReference type="EMBL" id="CM047903">
    <property type="protein sequence ID" value="KAJ0093899.1"/>
    <property type="molecule type" value="Genomic_DNA"/>
</dbReference>
<comment type="caution">
    <text evidence="1">The sequence shown here is derived from an EMBL/GenBank/DDBJ whole genome shotgun (WGS) entry which is preliminary data.</text>
</comment>
<proteinExistence type="predicted"/>
<accession>A0ACC1B4P5</accession>
<protein>
    <submittedName>
        <fullName evidence="1">Uncharacterized protein</fullName>
    </submittedName>
</protein>
<organism evidence="1 2">
    <name type="scientific">Pistacia atlantica</name>
    <dbReference type="NCBI Taxonomy" id="434234"/>
    <lineage>
        <taxon>Eukaryota</taxon>
        <taxon>Viridiplantae</taxon>
        <taxon>Streptophyta</taxon>
        <taxon>Embryophyta</taxon>
        <taxon>Tracheophyta</taxon>
        <taxon>Spermatophyta</taxon>
        <taxon>Magnoliopsida</taxon>
        <taxon>eudicotyledons</taxon>
        <taxon>Gunneridae</taxon>
        <taxon>Pentapetalae</taxon>
        <taxon>rosids</taxon>
        <taxon>malvids</taxon>
        <taxon>Sapindales</taxon>
        <taxon>Anacardiaceae</taxon>
        <taxon>Pistacia</taxon>
    </lineage>
</organism>
<sequence>MLTVKKNPLPEIPTIQEEEEELLLLQETATMDSSSFFKDDPTATTTTGFSNLHLTNHHSCFSCGCNGNSASASVLLLPSSLKRASPNTLQPHSKKPNINPTSLFGFSKIPLPTTSGNTSPSVSAPAPAPAPAPNTSPSHPFLRRCVSDIGDPLPTQVAAETPQSPQSQNANMVCPGTPLSAAKFPPIPPTLRRSVSDPNPSPAPTFSSSCDGVGEYDVPNAKWARKVSNCMKEITRKWDELLGSEEDKGREENHNQNNSNNVENNNASMDNCGEDFVEAVTVEKAGECLIIHFKCPCGRGYQILLSGKTCYYKLM</sequence>
<reference evidence="2" key="1">
    <citation type="journal article" date="2023" name="G3 (Bethesda)">
        <title>Genome assembly and association tests identify interacting loci associated with vigor, precocity, and sex in interspecific pistachio rootstocks.</title>
        <authorList>
            <person name="Palmer W."/>
            <person name="Jacygrad E."/>
            <person name="Sagayaradj S."/>
            <person name="Cavanaugh K."/>
            <person name="Han R."/>
            <person name="Bertier L."/>
            <person name="Beede B."/>
            <person name="Kafkas S."/>
            <person name="Golino D."/>
            <person name="Preece J."/>
            <person name="Michelmore R."/>
        </authorList>
    </citation>
    <scope>NUCLEOTIDE SEQUENCE [LARGE SCALE GENOMIC DNA]</scope>
</reference>
<keyword evidence="2" id="KW-1185">Reference proteome</keyword>
<dbReference type="Proteomes" id="UP001164250">
    <property type="component" value="Chromosome 7"/>
</dbReference>
<gene>
    <name evidence="1" type="ORF">Patl1_25740</name>
</gene>